<accession>A0A1V4HAD0</accession>
<comment type="caution">
    <text evidence="2">The sequence shown here is derived from an EMBL/GenBank/DDBJ whole genome shotgun (WGS) entry which is preliminary data.</text>
</comment>
<dbReference type="PANTHER" id="PTHR43591:SF110">
    <property type="entry name" value="RHODANESE DOMAIN-CONTAINING PROTEIN"/>
    <property type="match status" value="1"/>
</dbReference>
<dbReference type="SUPFAM" id="SSF53335">
    <property type="entry name" value="S-adenosyl-L-methionine-dependent methyltransferases"/>
    <property type="match status" value="1"/>
</dbReference>
<dbReference type="RefSeq" id="WP_079419186.1">
    <property type="nucleotide sequence ID" value="NZ_MBTG01000045.1"/>
</dbReference>
<dbReference type="GO" id="GO:0032259">
    <property type="term" value="P:methylation"/>
    <property type="evidence" value="ECO:0007669"/>
    <property type="project" value="UniProtKB-KW"/>
</dbReference>
<dbReference type="CDD" id="cd02440">
    <property type="entry name" value="AdoMet_MTases"/>
    <property type="match status" value="1"/>
</dbReference>
<evidence type="ECO:0000313" key="2">
    <source>
        <dbReference type="EMBL" id="OPH48629.1"/>
    </source>
</evidence>
<feature type="domain" description="Methyltransferase" evidence="1">
    <location>
        <begin position="43"/>
        <end position="136"/>
    </location>
</feature>
<proteinExistence type="predicted"/>
<evidence type="ECO:0000259" key="1">
    <source>
        <dbReference type="Pfam" id="PF13649"/>
    </source>
</evidence>
<dbReference type="AlphaFoldDB" id="A0A1V4HAD0"/>
<organism evidence="2 3">
    <name type="scientific">Paenibacillus ferrarius</name>
    <dbReference type="NCBI Taxonomy" id="1469647"/>
    <lineage>
        <taxon>Bacteria</taxon>
        <taxon>Bacillati</taxon>
        <taxon>Bacillota</taxon>
        <taxon>Bacilli</taxon>
        <taxon>Bacillales</taxon>
        <taxon>Paenibacillaceae</taxon>
        <taxon>Paenibacillus</taxon>
    </lineage>
</organism>
<gene>
    <name evidence="2" type="ORF">BC351_09245</name>
</gene>
<keyword evidence="2" id="KW-0808">Transferase</keyword>
<dbReference type="OrthoDB" id="9811589at2"/>
<name>A0A1V4HAD0_9BACL</name>
<dbReference type="PANTHER" id="PTHR43591">
    <property type="entry name" value="METHYLTRANSFERASE"/>
    <property type="match status" value="1"/>
</dbReference>
<sequence length="243" mass="28048">MAWYQESFGNDYLIVYKHRDMQGAYHEVKKMIDWLDLPQGAQVLDLCCGMGRHSMALTEFGYEVTGVDLSEVLLNEALKLDEMKQVTWLRGDMREVPIERQFDAVVNLFTSFGYFDENEQNEKVIGEIQRLLKKGGRFIIDFLNPVYIQANLVPQSERMEGDLLIREARAIEEGCVRKRIVISQKDTADRHYLEQIKLYDRTAFEAMLEKAGLHIDSVYGGYDGQPYEAEASSRMIFVGHKEG</sequence>
<dbReference type="GO" id="GO:0008168">
    <property type="term" value="F:methyltransferase activity"/>
    <property type="evidence" value="ECO:0007669"/>
    <property type="project" value="UniProtKB-KW"/>
</dbReference>
<keyword evidence="2" id="KW-0489">Methyltransferase</keyword>
<dbReference type="Gene3D" id="3.40.50.150">
    <property type="entry name" value="Vaccinia Virus protein VP39"/>
    <property type="match status" value="1"/>
</dbReference>
<keyword evidence="3" id="KW-1185">Reference proteome</keyword>
<dbReference type="InterPro" id="IPR041698">
    <property type="entry name" value="Methyltransf_25"/>
</dbReference>
<dbReference type="Gene3D" id="2.20.25.110">
    <property type="entry name" value="S-adenosyl-L-methionine-dependent methyltransferases"/>
    <property type="match status" value="1"/>
</dbReference>
<dbReference type="InterPro" id="IPR029063">
    <property type="entry name" value="SAM-dependent_MTases_sf"/>
</dbReference>
<dbReference type="Pfam" id="PF13649">
    <property type="entry name" value="Methyltransf_25"/>
    <property type="match status" value="1"/>
</dbReference>
<dbReference type="STRING" id="1469647.BC351_09245"/>
<dbReference type="EMBL" id="MBTG01000045">
    <property type="protein sequence ID" value="OPH48629.1"/>
    <property type="molecule type" value="Genomic_DNA"/>
</dbReference>
<dbReference type="Proteomes" id="UP000190626">
    <property type="component" value="Unassembled WGS sequence"/>
</dbReference>
<evidence type="ECO:0000313" key="3">
    <source>
        <dbReference type="Proteomes" id="UP000190626"/>
    </source>
</evidence>
<reference evidence="3" key="1">
    <citation type="submission" date="2016-07" db="EMBL/GenBank/DDBJ databases">
        <authorList>
            <person name="Florea S."/>
            <person name="Webb J.S."/>
            <person name="Jaromczyk J."/>
            <person name="Schardl C.L."/>
        </authorList>
    </citation>
    <scope>NUCLEOTIDE SEQUENCE [LARGE SCALE GENOMIC DNA]</scope>
    <source>
        <strain evidence="3">CY1</strain>
    </source>
</reference>
<protein>
    <submittedName>
        <fullName evidence="2">SAM-dependent methyltransferase</fullName>
    </submittedName>
</protein>